<protein>
    <submittedName>
        <fullName evidence="2">Uncharacterized protein</fullName>
    </submittedName>
</protein>
<accession>A0A182MS76</accession>
<organism evidence="2 3">
    <name type="scientific">Anopheles culicifacies</name>
    <dbReference type="NCBI Taxonomy" id="139723"/>
    <lineage>
        <taxon>Eukaryota</taxon>
        <taxon>Metazoa</taxon>
        <taxon>Ecdysozoa</taxon>
        <taxon>Arthropoda</taxon>
        <taxon>Hexapoda</taxon>
        <taxon>Insecta</taxon>
        <taxon>Pterygota</taxon>
        <taxon>Neoptera</taxon>
        <taxon>Endopterygota</taxon>
        <taxon>Diptera</taxon>
        <taxon>Nematocera</taxon>
        <taxon>Culicoidea</taxon>
        <taxon>Culicidae</taxon>
        <taxon>Anophelinae</taxon>
        <taxon>Anopheles</taxon>
        <taxon>culicifacies species complex</taxon>
    </lineage>
</organism>
<evidence type="ECO:0000313" key="3">
    <source>
        <dbReference type="Proteomes" id="UP000075883"/>
    </source>
</evidence>
<keyword evidence="3" id="KW-1185">Reference proteome</keyword>
<dbReference type="AlphaFoldDB" id="A0A182MS76"/>
<dbReference type="EMBL" id="AXCM01021011">
    <property type="status" value="NOT_ANNOTATED_CDS"/>
    <property type="molecule type" value="Genomic_DNA"/>
</dbReference>
<reference evidence="3" key="1">
    <citation type="submission" date="2013-09" db="EMBL/GenBank/DDBJ databases">
        <title>The Genome Sequence of Anopheles culicifacies species A.</title>
        <authorList>
            <consortium name="The Broad Institute Genomics Platform"/>
            <person name="Neafsey D.E."/>
            <person name="Besansky N."/>
            <person name="Howell P."/>
            <person name="Walton C."/>
            <person name="Young S.K."/>
            <person name="Zeng Q."/>
            <person name="Gargeya S."/>
            <person name="Fitzgerald M."/>
            <person name="Haas B."/>
            <person name="Abouelleil A."/>
            <person name="Allen A.W."/>
            <person name="Alvarado L."/>
            <person name="Arachchi H.M."/>
            <person name="Berlin A.M."/>
            <person name="Chapman S.B."/>
            <person name="Gainer-Dewar J."/>
            <person name="Goldberg J."/>
            <person name="Griggs A."/>
            <person name="Gujja S."/>
            <person name="Hansen M."/>
            <person name="Howarth C."/>
            <person name="Imamovic A."/>
            <person name="Ireland A."/>
            <person name="Larimer J."/>
            <person name="McCowan C."/>
            <person name="Murphy C."/>
            <person name="Pearson M."/>
            <person name="Poon T.W."/>
            <person name="Priest M."/>
            <person name="Roberts A."/>
            <person name="Saif S."/>
            <person name="Shea T."/>
            <person name="Sisk P."/>
            <person name="Sykes S."/>
            <person name="Wortman J."/>
            <person name="Nusbaum C."/>
            <person name="Birren B."/>
        </authorList>
    </citation>
    <scope>NUCLEOTIDE SEQUENCE [LARGE SCALE GENOMIC DNA]</scope>
    <source>
        <strain evidence="3">A-37</strain>
    </source>
</reference>
<sequence>MRPAFIAAAWFPSFLLRAAWFPFRASILLRAAMRLACIAAAWCPAFLLRVAWFPFRASFLLCAAIASYLLQNQTGPGCFYEELACYPASFSPTCFVPLRASSCNFNCIS</sequence>
<proteinExistence type="predicted"/>
<keyword evidence="1" id="KW-0472">Membrane</keyword>
<keyword evidence="1" id="KW-0812">Transmembrane</keyword>
<reference evidence="2" key="2">
    <citation type="submission" date="2020-05" db="UniProtKB">
        <authorList>
            <consortium name="EnsemblMetazoa"/>
        </authorList>
    </citation>
    <scope>IDENTIFICATION</scope>
    <source>
        <strain evidence="2">A-37</strain>
    </source>
</reference>
<keyword evidence="1" id="KW-1133">Transmembrane helix</keyword>
<dbReference type="Proteomes" id="UP000075883">
    <property type="component" value="Unassembled WGS sequence"/>
</dbReference>
<dbReference type="VEuPathDB" id="VectorBase:ACUA025000"/>
<name>A0A182MS76_9DIPT</name>
<dbReference type="EnsemblMetazoa" id="ACUA025000-RA">
    <property type="protein sequence ID" value="ACUA025000-PA"/>
    <property type="gene ID" value="ACUA025000"/>
</dbReference>
<evidence type="ECO:0000313" key="2">
    <source>
        <dbReference type="EnsemblMetazoa" id="ACUA025000-PA"/>
    </source>
</evidence>
<feature type="transmembrane region" description="Helical" evidence="1">
    <location>
        <begin position="28"/>
        <end position="48"/>
    </location>
</feature>
<evidence type="ECO:0000256" key="1">
    <source>
        <dbReference type="SAM" id="Phobius"/>
    </source>
</evidence>